<accession>A0ABT2AKB9</accession>
<reference evidence="2 3" key="1">
    <citation type="submission" date="2022-08" db="EMBL/GenBank/DDBJ databases">
        <title>Reclassification of Massilia species as members of the genera Telluria, Duganella, Pseudoduganella, Mokoshia gen. nov. and Zemynaea gen. nov. using orthogonal and non-orthogonal genome-based approaches.</title>
        <authorList>
            <person name="Bowman J.P."/>
        </authorList>
    </citation>
    <scope>NUCLEOTIDE SEQUENCE [LARGE SCALE GENOMIC DNA]</scope>
    <source>
        <strain evidence="2 3">JCM 31661</strain>
    </source>
</reference>
<dbReference type="Proteomes" id="UP001206572">
    <property type="component" value="Unassembled WGS sequence"/>
</dbReference>
<dbReference type="EMBL" id="JANUHA010000005">
    <property type="protein sequence ID" value="MCS0596693.1"/>
    <property type="molecule type" value="Genomic_DNA"/>
</dbReference>
<proteinExistence type="predicted"/>
<gene>
    <name evidence="2" type="ORF">NX780_10045</name>
</gene>
<feature type="transmembrane region" description="Helical" evidence="1">
    <location>
        <begin position="82"/>
        <end position="102"/>
    </location>
</feature>
<protein>
    <submittedName>
        <fullName evidence="2">Uncharacterized protein</fullName>
    </submittedName>
</protein>
<evidence type="ECO:0000256" key="1">
    <source>
        <dbReference type="SAM" id="Phobius"/>
    </source>
</evidence>
<keyword evidence="3" id="KW-1185">Reference proteome</keyword>
<organism evidence="2 3">
    <name type="scientific">Massilia agri</name>
    <dbReference type="NCBI Taxonomy" id="1886785"/>
    <lineage>
        <taxon>Bacteria</taxon>
        <taxon>Pseudomonadati</taxon>
        <taxon>Pseudomonadota</taxon>
        <taxon>Betaproteobacteria</taxon>
        <taxon>Burkholderiales</taxon>
        <taxon>Oxalobacteraceae</taxon>
        <taxon>Telluria group</taxon>
        <taxon>Massilia</taxon>
    </lineage>
</organism>
<keyword evidence="1" id="KW-1133">Transmembrane helix</keyword>
<sequence>MRKRPALQGMAWIFGITAGVELLTVAMGGNISKILFRFLVLTILFAFLLKGYGFARYVLGVLYFAGGLYALFAGLSNASNSIVLLVAIPFGLGSLAAAWFFFRSRALRAWTGSA</sequence>
<feature type="transmembrane region" description="Helical" evidence="1">
    <location>
        <begin position="57"/>
        <end position="76"/>
    </location>
</feature>
<feature type="transmembrane region" description="Helical" evidence="1">
    <location>
        <begin position="9"/>
        <end position="28"/>
    </location>
</feature>
<feature type="transmembrane region" description="Helical" evidence="1">
    <location>
        <begin position="34"/>
        <end position="50"/>
    </location>
</feature>
<comment type="caution">
    <text evidence="2">The sequence shown here is derived from an EMBL/GenBank/DDBJ whole genome shotgun (WGS) entry which is preliminary data.</text>
</comment>
<evidence type="ECO:0000313" key="2">
    <source>
        <dbReference type="EMBL" id="MCS0596693.1"/>
    </source>
</evidence>
<name>A0ABT2AKB9_9BURK</name>
<dbReference type="RefSeq" id="WP_258827726.1">
    <property type="nucleotide sequence ID" value="NZ_JANUHA010000005.1"/>
</dbReference>
<keyword evidence="1" id="KW-0812">Transmembrane</keyword>
<evidence type="ECO:0000313" key="3">
    <source>
        <dbReference type="Proteomes" id="UP001206572"/>
    </source>
</evidence>
<keyword evidence="1" id="KW-0472">Membrane</keyword>